<dbReference type="Gene3D" id="2.70.70.10">
    <property type="entry name" value="Glucose Permease (Domain IIA)"/>
    <property type="match status" value="1"/>
</dbReference>
<protein>
    <recommendedName>
        <fullName evidence="3">M23ase beta-sheet core domain-containing protein</fullName>
    </recommendedName>
</protein>
<dbReference type="AlphaFoldDB" id="A0A2H0X7N4"/>
<dbReference type="PANTHER" id="PTHR21666:SF270">
    <property type="entry name" value="MUREIN HYDROLASE ACTIVATOR ENVC"/>
    <property type="match status" value="1"/>
</dbReference>
<comment type="caution">
    <text evidence="4">The sequence shown here is derived from an EMBL/GenBank/DDBJ whole genome shotgun (WGS) entry which is preliminary data.</text>
</comment>
<feature type="coiled-coil region" evidence="1">
    <location>
        <begin position="168"/>
        <end position="234"/>
    </location>
</feature>
<dbReference type="InterPro" id="IPR050570">
    <property type="entry name" value="Cell_wall_metabolism_enzyme"/>
</dbReference>
<keyword evidence="1" id="KW-0175">Coiled coil</keyword>
<dbReference type="GO" id="GO:0004222">
    <property type="term" value="F:metalloendopeptidase activity"/>
    <property type="evidence" value="ECO:0007669"/>
    <property type="project" value="TreeGrafter"/>
</dbReference>
<sequence length="388" mass="44597">MIRNLITLLLALIIPLVHAQDSSFSDQLSQLDNQIKEYEDKIDQLKGEERTLENEINYYDNQIYLTWLRVKETQLSIEAKEQELIELEEGIQEFDGYIVKLGEALDRQNELFASRARADYKIKVKDPWRSLLAATSLSDLAARAKYFKVLEKRDRDLIAKMDQLRTDYRKQKETLSLKRIQVERLQAELVVEKDRLVTYQSRMDQQRKQKAYILEQTKNNEAEFQQLLAQARAEQAAIEAAVASFKFADGKEVSAGEVVAIMGNTGYPDCSTGAHLHFEVRQDGQYHDPALYLKPYTDTNGDSLGSGNWDWPMTDPIITQHYGQTPYSWRYANNFHTGIDMYNSDNSFIRTPLPGTMYTGQTTCGSSALNYVVVDHGGGLMTWYFHVK</sequence>
<dbReference type="InterPro" id="IPR011055">
    <property type="entry name" value="Dup_hybrid_motif"/>
</dbReference>
<organism evidence="4 5">
    <name type="scientific">candidate division WWE3 bacterium CG08_land_8_20_14_0_20_43_13</name>
    <dbReference type="NCBI Taxonomy" id="1975087"/>
    <lineage>
        <taxon>Bacteria</taxon>
        <taxon>Katanobacteria</taxon>
    </lineage>
</organism>
<evidence type="ECO:0000256" key="1">
    <source>
        <dbReference type="SAM" id="Coils"/>
    </source>
</evidence>
<evidence type="ECO:0000313" key="5">
    <source>
        <dbReference type="Proteomes" id="UP000231414"/>
    </source>
</evidence>
<feature type="coiled-coil region" evidence="1">
    <location>
        <begin position="21"/>
        <end position="90"/>
    </location>
</feature>
<evidence type="ECO:0000313" key="4">
    <source>
        <dbReference type="EMBL" id="PIS20924.1"/>
    </source>
</evidence>
<feature type="domain" description="M23ase beta-sheet core" evidence="3">
    <location>
        <begin position="242"/>
        <end position="289"/>
    </location>
</feature>
<feature type="signal peptide" evidence="2">
    <location>
        <begin position="1"/>
        <end position="19"/>
    </location>
</feature>
<dbReference type="InterPro" id="IPR016047">
    <property type="entry name" value="M23ase_b-sheet_dom"/>
</dbReference>
<dbReference type="Proteomes" id="UP000231414">
    <property type="component" value="Unassembled WGS sequence"/>
</dbReference>
<feature type="chain" id="PRO_5013587689" description="M23ase beta-sheet core domain-containing protein" evidence="2">
    <location>
        <begin position="20"/>
        <end position="388"/>
    </location>
</feature>
<dbReference type="CDD" id="cd12797">
    <property type="entry name" value="M23_peptidase"/>
    <property type="match status" value="2"/>
</dbReference>
<keyword evidence="2" id="KW-0732">Signal</keyword>
<accession>A0A2H0X7N4</accession>
<reference evidence="5" key="1">
    <citation type="submission" date="2017-09" db="EMBL/GenBank/DDBJ databases">
        <title>Depth-based differentiation of microbial function through sediment-hosted aquifers and enrichment of novel symbionts in the deep terrestrial subsurface.</title>
        <authorList>
            <person name="Probst A.J."/>
            <person name="Ladd B."/>
            <person name="Jarett J.K."/>
            <person name="Geller-Mcgrath D.E."/>
            <person name="Sieber C.M.K."/>
            <person name="Emerson J.B."/>
            <person name="Anantharaman K."/>
            <person name="Thomas B.C."/>
            <person name="Malmstrom R."/>
            <person name="Stieglmeier M."/>
            <person name="Klingl A."/>
            <person name="Woyke T."/>
            <person name="Ryan C.M."/>
            <person name="Banfield J.F."/>
        </authorList>
    </citation>
    <scope>NUCLEOTIDE SEQUENCE [LARGE SCALE GENOMIC DNA]</scope>
</reference>
<dbReference type="PANTHER" id="PTHR21666">
    <property type="entry name" value="PEPTIDASE-RELATED"/>
    <property type="match status" value="1"/>
</dbReference>
<gene>
    <name evidence="4" type="ORF">COT52_01275</name>
</gene>
<dbReference type="Pfam" id="PF01551">
    <property type="entry name" value="Peptidase_M23"/>
    <property type="match status" value="1"/>
</dbReference>
<name>A0A2H0X7N4_UNCKA</name>
<dbReference type="Gene3D" id="6.10.250.3150">
    <property type="match status" value="1"/>
</dbReference>
<evidence type="ECO:0000256" key="2">
    <source>
        <dbReference type="SAM" id="SignalP"/>
    </source>
</evidence>
<evidence type="ECO:0000259" key="3">
    <source>
        <dbReference type="Pfam" id="PF01551"/>
    </source>
</evidence>
<proteinExistence type="predicted"/>
<dbReference type="EMBL" id="PEYW01000016">
    <property type="protein sequence ID" value="PIS20924.1"/>
    <property type="molecule type" value="Genomic_DNA"/>
</dbReference>
<dbReference type="SUPFAM" id="SSF51261">
    <property type="entry name" value="Duplicated hybrid motif"/>
    <property type="match status" value="2"/>
</dbReference>